<keyword evidence="4" id="KW-1185">Reference proteome</keyword>
<proteinExistence type="predicted"/>
<dbReference type="PANTHER" id="PTHR34987">
    <property type="entry name" value="C, PUTATIVE (AFU_ORTHOLOGUE AFUA_3G02880)-RELATED"/>
    <property type="match status" value="1"/>
</dbReference>
<dbReference type="Gene3D" id="2.60.120.260">
    <property type="entry name" value="Galactose-binding domain-like"/>
    <property type="match status" value="2"/>
</dbReference>
<dbReference type="SUPFAM" id="SSF48208">
    <property type="entry name" value="Six-hairpin glycosidases"/>
    <property type="match status" value="1"/>
</dbReference>
<dbReference type="Proteomes" id="UP000249377">
    <property type="component" value="Unassembled WGS sequence"/>
</dbReference>
<dbReference type="AlphaFoldDB" id="A0A328UGM5"/>
<dbReference type="InterPro" id="IPR035396">
    <property type="entry name" value="Bac_rhamnosid6H"/>
</dbReference>
<dbReference type="Pfam" id="PF21209">
    <property type="entry name" value="Bac_rhamnosid-like_N"/>
    <property type="match status" value="1"/>
</dbReference>
<evidence type="ECO:0000313" key="4">
    <source>
        <dbReference type="Proteomes" id="UP000249377"/>
    </source>
</evidence>
<name>A0A328UGM5_9FIRM</name>
<evidence type="ECO:0000259" key="1">
    <source>
        <dbReference type="Pfam" id="PF17389"/>
    </source>
</evidence>
<dbReference type="PANTHER" id="PTHR34987:SF6">
    <property type="entry name" value="ALPHA-L-RHAMNOSIDASE SIX-HAIRPIN GLYCOSIDASE DOMAIN-CONTAINING PROTEIN"/>
    <property type="match status" value="1"/>
</dbReference>
<evidence type="ECO:0000259" key="2">
    <source>
        <dbReference type="Pfam" id="PF21209"/>
    </source>
</evidence>
<organism evidence="3 4">
    <name type="scientific">Hydrogeniiclostridium mannosilyticum</name>
    <dbReference type="NCBI Taxonomy" id="2764322"/>
    <lineage>
        <taxon>Bacteria</taxon>
        <taxon>Bacillati</taxon>
        <taxon>Bacillota</taxon>
        <taxon>Clostridia</taxon>
        <taxon>Eubacteriales</taxon>
        <taxon>Acutalibacteraceae</taxon>
        <taxon>Hydrogeniiclostridium</taxon>
    </lineage>
</organism>
<dbReference type="GO" id="GO:0005975">
    <property type="term" value="P:carbohydrate metabolic process"/>
    <property type="evidence" value="ECO:0007669"/>
    <property type="project" value="InterPro"/>
</dbReference>
<accession>A0A328UGM5</accession>
<dbReference type="Gene3D" id="1.50.10.10">
    <property type="match status" value="1"/>
</dbReference>
<dbReference type="Pfam" id="PF17389">
    <property type="entry name" value="Bac_rhamnosid6H"/>
    <property type="match status" value="1"/>
</dbReference>
<dbReference type="RefSeq" id="WP_112331716.1">
    <property type="nucleotide sequence ID" value="NZ_QLYR01000001.1"/>
</dbReference>
<dbReference type="InterPro" id="IPR048932">
    <property type="entry name" value="Rhamnosid-like_N_bacteroidetes"/>
</dbReference>
<reference evidence="3 4" key="1">
    <citation type="submission" date="2018-06" db="EMBL/GenBank/DDBJ databases">
        <title>Noncontiguous genome sequence of Ruminococcaceae bacterium ASD2818.</title>
        <authorList>
            <person name="Chaplin A.V."/>
            <person name="Sokolova S.R."/>
            <person name="Kochetkova T.O."/>
            <person name="Goltsov A.Y."/>
            <person name="Trofimov D.Y."/>
            <person name="Efimov B.A."/>
        </authorList>
    </citation>
    <scope>NUCLEOTIDE SEQUENCE [LARGE SCALE GENOMIC DNA]</scope>
    <source>
        <strain evidence="3 4">ASD2818</strain>
    </source>
</reference>
<sequence>MLESALNPQAGKAQWIWYPGDFEMMLLLRVHSRRYERGMQITPCWHMDTFFPNIKFRRRFHLEKPVVFQVHATGEVAVEVDGGGRYCYDYQDGVRLEPGSHDLCITVFNPHELPALYIDADGLQTNGAWEASNVDSRWLPAGSWNFTSPSCPPSDFRLEMQPLQPVSVEKIGQGVLFDFGKEMMASLKGEGFKGEGILHISYGESREEALNYAECEVREDVKVTEDCFETTLPRAFRFVFLAPEGGLSAGGLTALYEYLPIENKGSFECSDDLLNRIYDTAVYTLHLNSREFFFDGIKRDRWVWGGDACQSYLLNYYSFFDSELCKRTMRALRGKDPVHQHHNTIQDYTCYWFISLYDYYLYTGDAAFLREVYRNARTLMDFCLETTDERGFMNARPEDWVFVDWAPINNKGDVSLIQILFARSLEVMALIAGLCGDENGRAFYHSLWQKCLKNCFEIFWSARYNCFTHGPAAASDAVVTKYANMFALSFGYLSEEQKAAVIQNALLNETVLPITTPYMRFYELAALCDAGCYEDVMGFLREYWGGMLRLGATSFWEAYDAAEQGAQHYAMYGRPFGKSLCHAWGAGPILLAGKYFLGVRPEAPGYEKFTVSPHLAGLAYIRGSVPTPGGTIDVFCDGEKAEVVNHTPFEGALEWKGQVVAVPPGQTVSLG</sequence>
<gene>
    <name evidence="3" type="ORF">DPQ25_03200</name>
</gene>
<dbReference type="Gene3D" id="2.60.420.10">
    <property type="entry name" value="Maltose phosphorylase, domain 3"/>
    <property type="match status" value="1"/>
</dbReference>
<feature type="domain" description="Alpha-L-rhamnosidase six-hairpin glycosidase" evidence="1">
    <location>
        <begin position="263"/>
        <end position="586"/>
    </location>
</feature>
<protein>
    <submittedName>
        <fullName evidence="3">Alpha-rhamnosidase</fullName>
    </submittedName>
</protein>
<evidence type="ECO:0000313" key="3">
    <source>
        <dbReference type="EMBL" id="RAQ30519.1"/>
    </source>
</evidence>
<comment type="caution">
    <text evidence="3">The sequence shown here is derived from an EMBL/GenBank/DDBJ whole genome shotgun (WGS) entry which is preliminary data.</text>
</comment>
<dbReference type="InterPro" id="IPR008928">
    <property type="entry name" value="6-hairpin_glycosidase_sf"/>
</dbReference>
<dbReference type="InterPro" id="IPR012341">
    <property type="entry name" value="6hp_glycosidase-like_sf"/>
</dbReference>
<feature type="domain" description="Alpha-rhamnosidase-like N-terminal" evidence="2">
    <location>
        <begin position="54"/>
        <end position="240"/>
    </location>
</feature>
<dbReference type="EMBL" id="QLYR01000001">
    <property type="protein sequence ID" value="RAQ30519.1"/>
    <property type="molecule type" value="Genomic_DNA"/>
</dbReference>